<keyword evidence="7" id="KW-0863">Zinc-finger</keyword>
<gene>
    <name evidence="14" type="ORF">PHYPO_G00098700</name>
</gene>
<keyword evidence="4" id="KW-0949">S-adenosyl-L-methionine</keyword>
<feature type="domain" description="SET" evidence="13">
    <location>
        <begin position="118"/>
        <end position="232"/>
    </location>
</feature>
<name>A0A5N5LBL2_PANHP</name>
<dbReference type="InterPro" id="IPR001214">
    <property type="entry name" value="SET_dom"/>
</dbReference>
<dbReference type="InterPro" id="IPR044417">
    <property type="entry name" value="PRDM7_9_PR-SET"/>
</dbReference>
<comment type="subcellular location">
    <subcellularLocation>
        <location evidence="1">Nucleus</location>
    </subcellularLocation>
</comment>
<keyword evidence="11" id="KW-0539">Nucleus</keyword>
<keyword evidence="8" id="KW-0862">Zinc</keyword>
<dbReference type="GO" id="GO:0032259">
    <property type="term" value="P:methylation"/>
    <property type="evidence" value="ECO:0007669"/>
    <property type="project" value="UniProtKB-KW"/>
</dbReference>
<evidence type="ECO:0000256" key="12">
    <source>
        <dbReference type="SAM" id="MobiDB-lite"/>
    </source>
</evidence>
<dbReference type="Pfam" id="PF21549">
    <property type="entry name" value="PRDM2_PR"/>
    <property type="match status" value="1"/>
</dbReference>
<dbReference type="InterPro" id="IPR046341">
    <property type="entry name" value="SET_dom_sf"/>
</dbReference>
<dbReference type="SUPFAM" id="SSF82199">
    <property type="entry name" value="SET domain"/>
    <property type="match status" value="1"/>
</dbReference>
<dbReference type="Gene3D" id="2.170.270.10">
    <property type="entry name" value="SET domain"/>
    <property type="match status" value="1"/>
</dbReference>
<sequence length="260" mass="29425">MQTQTCTASSEKTPDSLGCITSIDHQNHVKKEQPEDEDYPCDGTSSSVGHFTLVDQENGGFLKKPVKEEESEDEDYLYCEECRSSYINKCEVHGPTLFITDTPIPMGVIDRARQTLPPCLEVRRSGIPAAGLGVFNKGETVPVGAHFGPYQGDLVDREEAMNSGYSWVIYKSRQCEQYIDAKREMYSNWMRYVNCARNDEERNLKACQYRGGILYRCCQPIKPGQELLVGYEEKYAKALGPTFDSLWKKKCSTNGYFQAL</sequence>
<evidence type="ECO:0000313" key="15">
    <source>
        <dbReference type="Proteomes" id="UP000327468"/>
    </source>
</evidence>
<keyword evidence="2" id="KW-0489">Methyltransferase</keyword>
<proteinExistence type="predicted"/>
<evidence type="ECO:0000256" key="11">
    <source>
        <dbReference type="ARBA" id="ARBA00023242"/>
    </source>
</evidence>
<evidence type="ECO:0000256" key="5">
    <source>
        <dbReference type="ARBA" id="ARBA00022723"/>
    </source>
</evidence>
<dbReference type="GO" id="GO:0010468">
    <property type="term" value="P:regulation of gene expression"/>
    <property type="evidence" value="ECO:0007669"/>
    <property type="project" value="TreeGrafter"/>
</dbReference>
<dbReference type="Proteomes" id="UP000327468">
    <property type="component" value="Chromosome 19"/>
</dbReference>
<dbReference type="InterPro" id="IPR050331">
    <property type="entry name" value="Zinc_finger"/>
</dbReference>
<dbReference type="EMBL" id="VFJC01000020">
    <property type="protein sequence ID" value="KAB5540169.1"/>
    <property type="molecule type" value="Genomic_DNA"/>
</dbReference>
<reference evidence="14 15" key="1">
    <citation type="submission" date="2019-06" db="EMBL/GenBank/DDBJ databases">
        <title>A chromosome-scale genome assembly of the striped catfish, Pangasianodon hypophthalmus.</title>
        <authorList>
            <person name="Wen M."/>
            <person name="Zahm M."/>
            <person name="Roques C."/>
            <person name="Cabau C."/>
            <person name="Klopp C."/>
            <person name="Donnadieu C."/>
            <person name="Jouanno E."/>
            <person name="Avarre J.-C."/>
            <person name="Campet M."/>
            <person name="Ha T.T.T."/>
            <person name="Dugue R."/>
            <person name="Lampietro C."/>
            <person name="Louis A."/>
            <person name="Herpin A."/>
            <person name="Echchiki A."/>
            <person name="Berthelot C."/>
            <person name="Parey E."/>
            <person name="Roest-Crollius H."/>
            <person name="Braasch I."/>
            <person name="Postlethwait J."/>
            <person name="Bobe J."/>
            <person name="Montfort J."/>
            <person name="Bouchez O."/>
            <person name="Begum T."/>
            <person name="Schartl M."/>
            <person name="Guiguen Y."/>
        </authorList>
    </citation>
    <scope>NUCLEOTIDE SEQUENCE [LARGE SCALE GENOMIC DNA]</scope>
    <source>
        <strain evidence="14 15">Indonesia</strain>
        <tissue evidence="14">Blood</tissue>
    </source>
</reference>
<comment type="caution">
    <text evidence="14">The sequence shown here is derived from an EMBL/GenBank/DDBJ whole genome shotgun (WGS) entry which is preliminary data.</text>
</comment>
<evidence type="ECO:0000256" key="10">
    <source>
        <dbReference type="ARBA" id="ARBA00023163"/>
    </source>
</evidence>
<dbReference type="PANTHER" id="PTHR16515">
    <property type="entry name" value="PR DOMAIN ZINC FINGER PROTEIN"/>
    <property type="match status" value="1"/>
</dbReference>
<keyword evidence="5" id="KW-0479">Metal-binding</keyword>
<evidence type="ECO:0000256" key="9">
    <source>
        <dbReference type="ARBA" id="ARBA00023015"/>
    </source>
</evidence>
<protein>
    <recommendedName>
        <fullName evidence="13">SET domain-containing protein</fullName>
    </recommendedName>
</protein>
<feature type="region of interest" description="Disordered" evidence="12">
    <location>
        <begin position="24"/>
        <end position="46"/>
    </location>
</feature>
<dbReference type="CDD" id="cd19193">
    <property type="entry name" value="PR-SET_PRDM7_9"/>
    <property type="match status" value="1"/>
</dbReference>
<evidence type="ECO:0000313" key="14">
    <source>
        <dbReference type="EMBL" id="KAB5540169.1"/>
    </source>
</evidence>
<evidence type="ECO:0000256" key="1">
    <source>
        <dbReference type="ARBA" id="ARBA00004123"/>
    </source>
</evidence>
<dbReference type="PROSITE" id="PS50280">
    <property type="entry name" value="SET"/>
    <property type="match status" value="1"/>
</dbReference>
<dbReference type="AlphaFoldDB" id="A0A5N5LBL2"/>
<evidence type="ECO:0000256" key="8">
    <source>
        <dbReference type="ARBA" id="ARBA00022833"/>
    </source>
</evidence>
<dbReference type="GO" id="GO:0042054">
    <property type="term" value="F:histone methyltransferase activity"/>
    <property type="evidence" value="ECO:0007669"/>
    <property type="project" value="InterPro"/>
</dbReference>
<evidence type="ECO:0000256" key="3">
    <source>
        <dbReference type="ARBA" id="ARBA00022679"/>
    </source>
</evidence>
<organism evidence="14 15">
    <name type="scientific">Pangasianodon hypophthalmus</name>
    <name type="common">Striped catfish</name>
    <name type="synonym">Helicophagus hypophthalmus</name>
    <dbReference type="NCBI Taxonomy" id="310915"/>
    <lineage>
        <taxon>Eukaryota</taxon>
        <taxon>Metazoa</taxon>
        <taxon>Chordata</taxon>
        <taxon>Craniata</taxon>
        <taxon>Vertebrata</taxon>
        <taxon>Euteleostomi</taxon>
        <taxon>Actinopterygii</taxon>
        <taxon>Neopterygii</taxon>
        <taxon>Teleostei</taxon>
        <taxon>Ostariophysi</taxon>
        <taxon>Siluriformes</taxon>
        <taxon>Pangasiidae</taxon>
        <taxon>Pangasianodon</taxon>
    </lineage>
</organism>
<evidence type="ECO:0000256" key="6">
    <source>
        <dbReference type="ARBA" id="ARBA00022737"/>
    </source>
</evidence>
<dbReference type="GO" id="GO:0005634">
    <property type="term" value="C:nucleus"/>
    <property type="evidence" value="ECO:0007669"/>
    <property type="project" value="UniProtKB-SubCell"/>
</dbReference>
<evidence type="ECO:0000256" key="4">
    <source>
        <dbReference type="ARBA" id="ARBA00022691"/>
    </source>
</evidence>
<dbReference type="GO" id="GO:0008270">
    <property type="term" value="F:zinc ion binding"/>
    <property type="evidence" value="ECO:0007669"/>
    <property type="project" value="UniProtKB-KW"/>
</dbReference>
<keyword evidence="15" id="KW-1185">Reference proteome</keyword>
<evidence type="ECO:0000256" key="7">
    <source>
        <dbReference type="ARBA" id="ARBA00022771"/>
    </source>
</evidence>
<evidence type="ECO:0000256" key="2">
    <source>
        <dbReference type="ARBA" id="ARBA00022603"/>
    </source>
</evidence>
<keyword evidence="6" id="KW-0677">Repeat</keyword>
<evidence type="ECO:0000259" key="13">
    <source>
        <dbReference type="PROSITE" id="PS50280"/>
    </source>
</evidence>
<keyword evidence="10" id="KW-0804">Transcription</keyword>
<keyword evidence="9" id="KW-0805">Transcription regulation</keyword>
<accession>A0A5N5LBL2</accession>
<dbReference type="PANTHER" id="PTHR16515:SF66">
    <property type="entry name" value="C2H2-TYPE DOMAIN-CONTAINING PROTEIN"/>
    <property type="match status" value="1"/>
</dbReference>
<keyword evidence="3" id="KW-0808">Transferase</keyword>